<evidence type="ECO:0000313" key="9">
    <source>
        <dbReference type="Proteomes" id="UP000285109"/>
    </source>
</evidence>
<dbReference type="Proteomes" id="UP000285109">
    <property type="component" value="Unassembled WGS sequence"/>
</dbReference>
<evidence type="ECO:0000313" key="2">
    <source>
        <dbReference type="EMBL" id="RGM36473.1"/>
    </source>
</evidence>
<protein>
    <submittedName>
        <fullName evidence="1">MBL fold metallo-hydrolase</fullName>
    </submittedName>
</protein>
<dbReference type="InterPro" id="IPR036866">
    <property type="entry name" value="RibonucZ/Hydroxyglut_hydro"/>
</dbReference>
<evidence type="ECO:0000313" key="4">
    <source>
        <dbReference type="EMBL" id="RHF92747.1"/>
    </source>
</evidence>
<dbReference type="EMBL" id="QRQK01000035">
    <property type="protein sequence ID" value="RHM93216.1"/>
    <property type="molecule type" value="Genomic_DNA"/>
</dbReference>
<dbReference type="EMBL" id="QRUY01000039">
    <property type="protein sequence ID" value="RGS04003.1"/>
    <property type="molecule type" value="Genomic_DNA"/>
</dbReference>
<dbReference type="EMBL" id="QSQT01000031">
    <property type="protein sequence ID" value="RGK52508.1"/>
    <property type="molecule type" value="Genomic_DNA"/>
</dbReference>
<evidence type="ECO:0000313" key="5">
    <source>
        <dbReference type="EMBL" id="RHM93216.1"/>
    </source>
</evidence>
<reference evidence="6 7" key="1">
    <citation type="submission" date="2018-08" db="EMBL/GenBank/DDBJ databases">
        <title>A genome reference for cultivated species of the human gut microbiota.</title>
        <authorList>
            <person name="Zou Y."/>
            <person name="Xue W."/>
            <person name="Luo G."/>
        </authorList>
    </citation>
    <scope>NUCLEOTIDE SEQUENCE [LARGE SCALE GENOMIC DNA]</scope>
    <source>
        <strain evidence="3 10">AF24-16AC</strain>
        <strain evidence="5 9">AF31-28B-AC</strain>
        <strain evidence="4 8">AM23-23</strain>
        <strain evidence="2 6">OM08-14</strain>
        <strain evidence="1 7">TF10-3AC</strain>
    </source>
</reference>
<dbReference type="Gene3D" id="3.60.15.10">
    <property type="entry name" value="Ribonuclease Z/Hydroxyacylglutathione hydrolase-like"/>
    <property type="match status" value="1"/>
</dbReference>
<comment type="caution">
    <text evidence="1">The sequence shown here is derived from an EMBL/GenBank/DDBJ whole genome shotgun (WGS) entry which is preliminary data.</text>
</comment>
<keyword evidence="7" id="KW-1185">Reference proteome</keyword>
<evidence type="ECO:0000313" key="6">
    <source>
        <dbReference type="Proteomes" id="UP000260780"/>
    </source>
</evidence>
<dbReference type="Proteomes" id="UP000285750">
    <property type="component" value="Unassembled WGS sequence"/>
</dbReference>
<name>A0A3E4MRY5_9BACT</name>
<dbReference type="AlphaFoldDB" id="A0A3E4MRY5"/>
<dbReference type="SUPFAM" id="SSF56281">
    <property type="entry name" value="Metallo-hydrolase/oxidoreductase"/>
    <property type="match status" value="1"/>
</dbReference>
<keyword evidence="1" id="KW-0378">Hydrolase</keyword>
<evidence type="ECO:0000313" key="3">
    <source>
        <dbReference type="EMBL" id="RGS04003.1"/>
    </source>
</evidence>
<organism evidence="1 7">
    <name type="scientific">Phocaeicola plebeius</name>
    <dbReference type="NCBI Taxonomy" id="310297"/>
    <lineage>
        <taxon>Bacteria</taxon>
        <taxon>Pseudomonadati</taxon>
        <taxon>Bacteroidota</taxon>
        <taxon>Bacteroidia</taxon>
        <taxon>Bacteroidales</taxon>
        <taxon>Bacteroidaceae</taxon>
        <taxon>Phocaeicola</taxon>
    </lineage>
</organism>
<evidence type="ECO:0000313" key="10">
    <source>
        <dbReference type="Proteomes" id="UP000285750"/>
    </source>
</evidence>
<evidence type="ECO:0000313" key="7">
    <source>
        <dbReference type="Proteomes" id="UP000260862"/>
    </source>
</evidence>
<dbReference type="EMBL" id="QRHQ01000003">
    <property type="protein sequence ID" value="RHF92747.1"/>
    <property type="molecule type" value="Genomic_DNA"/>
</dbReference>
<dbReference type="Proteomes" id="UP000260862">
    <property type="component" value="Unassembled WGS sequence"/>
</dbReference>
<proteinExistence type="predicted"/>
<dbReference type="PANTHER" id="PTHR42967">
    <property type="entry name" value="METAL DEPENDENT HYDROLASE"/>
    <property type="match status" value="1"/>
</dbReference>
<dbReference type="Proteomes" id="UP000283485">
    <property type="component" value="Unassembled WGS sequence"/>
</dbReference>
<dbReference type="PANTHER" id="PTHR42967:SF1">
    <property type="entry name" value="MBL FOLD METALLO-HYDROLASE"/>
    <property type="match status" value="1"/>
</dbReference>
<dbReference type="RefSeq" id="WP_117673800.1">
    <property type="nucleotide sequence ID" value="NZ_CABOGR010000031.1"/>
</dbReference>
<evidence type="ECO:0000313" key="8">
    <source>
        <dbReference type="Proteomes" id="UP000283485"/>
    </source>
</evidence>
<dbReference type="Proteomes" id="UP000260780">
    <property type="component" value="Unassembled WGS sequence"/>
</dbReference>
<dbReference type="EMBL" id="QSTF01000043">
    <property type="protein sequence ID" value="RGM36473.1"/>
    <property type="molecule type" value="Genomic_DNA"/>
</dbReference>
<accession>A0A3E4MRY5</accession>
<gene>
    <name evidence="4" type="ORF">DW653_03090</name>
    <name evidence="3" type="ORF">DWY14_13870</name>
    <name evidence="5" type="ORF">DWZ34_14800</name>
    <name evidence="2" type="ORF">DXC17_13405</name>
    <name evidence="1" type="ORF">DXD04_13675</name>
</gene>
<sequence>MKLIYLYHSGFALLGEGYTLIFDYFEDSVSADKGIVHEQLLSREGRLYVFSSHAHADHFNRQILSWKALRPDIVYLLSTDIPLSDKDKENGNLHTLAKGDTYRDEYLTVRAFGSTDIGISFLVQTPEGATVFHAGDLNNWHWMDESPEEEWKRDEAFFLRELEDIAVCKEKMDIVLFPVDPRLGKEYMRGPLQFVKRIKTTIFVPMHFDEAFEKASAFALLAASEGTQVLTPVRRGETLNLDHYINLK</sequence>
<dbReference type="STRING" id="310297.BHV76_08195"/>
<dbReference type="GO" id="GO:0016787">
    <property type="term" value="F:hydrolase activity"/>
    <property type="evidence" value="ECO:0007669"/>
    <property type="project" value="UniProtKB-KW"/>
</dbReference>
<evidence type="ECO:0000313" key="1">
    <source>
        <dbReference type="EMBL" id="RGK52508.1"/>
    </source>
</evidence>